<keyword evidence="4" id="KW-1185">Reference proteome</keyword>
<dbReference type="Proteomes" id="UP000269412">
    <property type="component" value="Unassembled WGS sequence"/>
</dbReference>
<evidence type="ECO:0000313" key="4">
    <source>
        <dbReference type="Proteomes" id="UP000269412"/>
    </source>
</evidence>
<dbReference type="Pfam" id="PF10282">
    <property type="entry name" value="Lactonase"/>
    <property type="match status" value="1"/>
</dbReference>
<dbReference type="RefSeq" id="WP_121064065.1">
    <property type="nucleotide sequence ID" value="NZ_RBIQ01000007.1"/>
</dbReference>
<dbReference type="EMBL" id="RBIQ01000007">
    <property type="protein sequence ID" value="RKR14655.1"/>
    <property type="molecule type" value="Genomic_DNA"/>
</dbReference>
<accession>A0A495ECQ9</accession>
<dbReference type="InterPro" id="IPR050282">
    <property type="entry name" value="Cycloisomerase_2"/>
</dbReference>
<dbReference type="SUPFAM" id="SSF51004">
    <property type="entry name" value="C-terminal (heme d1) domain of cytochrome cd1-nitrite reductase"/>
    <property type="match status" value="1"/>
</dbReference>
<keyword evidence="2" id="KW-0119">Carbohydrate metabolism</keyword>
<dbReference type="InterPro" id="IPR015943">
    <property type="entry name" value="WD40/YVTN_repeat-like_dom_sf"/>
</dbReference>
<dbReference type="PROSITE" id="PS51257">
    <property type="entry name" value="PROKAR_LIPOPROTEIN"/>
    <property type="match status" value="1"/>
</dbReference>
<comment type="similarity">
    <text evidence="1">Belongs to the cycloisomerase 2 family.</text>
</comment>
<dbReference type="InterPro" id="IPR019405">
    <property type="entry name" value="Lactonase_7-beta_prop"/>
</dbReference>
<protein>
    <submittedName>
        <fullName evidence="3">6-phosphogluconolactonase</fullName>
    </submittedName>
</protein>
<dbReference type="InterPro" id="IPR011048">
    <property type="entry name" value="Haem_d1_sf"/>
</dbReference>
<dbReference type="OrthoDB" id="9790815at2"/>
<comment type="caution">
    <text evidence="3">The sequence shown here is derived from an EMBL/GenBank/DDBJ whole genome shotgun (WGS) entry which is preliminary data.</text>
</comment>
<dbReference type="GO" id="GO:0006006">
    <property type="term" value="P:glucose metabolic process"/>
    <property type="evidence" value="ECO:0007669"/>
    <property type="project" value="UniProtKB-KW"/>
</dbReference>
<keyword evidence="2" id="KW-0313">Glucose metabolism</keyword>
<dbReference type="PANTHER" id="PTHR30344">
    <property type="entry name" value="6-PHOSPHOGLUCONOLACTONASE-RELATED"/>
    <property type="match status" value="1"/>
</dbReference>
<evidence type="ECO:0000313" key="3">
    <source>
        <dbReference type="EMBL" id="RKR14655.1"/>
    </source>
</evidence>
<sequence length="364" mass="40528">MKQRNLVLILCSLVLFISCKEESSKLFVGTFSENGSEGLYSYSFNSKTGELNNKKLEAEIKDPSFLTLSDNKKYLYVIKRTEEFKDSKGAIIAYKIKEDGIEEINTVGTGGGYPCHVGVSKEGNFLAASCYSDGSLSIYKVAEDGSLKSNPQYINHKILDSIKKAKAHASIFTPDGLFTADLGLDAVKRYTYNGKKFVPGKQASLNFPDGAGPRHFKFSKDKKFLYVINELNSTITVLNKNEDAEYTAIETKSTLDKAFKDKNSCADIHLSKDGNYLYGSNRGENTIVIFKIDKETGKLTLVGRESVHGDWPRNFVIDPSNTFLLVANQKTNNISVFKRNIKNGTLSFLQEIKNPSPVCLEFLE</sequence>
<organism evidence="3 4">
    <name type="scientific">Maribacter vaceletii</name>
    <dbReference type="NCBI Taxonomy" id="1206816"/>
    <lineage>
        <taxon>Bacteria</taxon>
        <taxon>Pseudomonadati</taxon>
        <taxon>Bacteroidota</taxon>
        <taxon>Flavobacteriia</taxon>
        <taxon>Flavobacteriales</taxon>
        <taxon>Flavobacteriaceae</taxon>
        <taxon>Maribacter</taxon>
    </lineage>
</organism>
<dbReference type="AlphaFoldDB" id="A0A495ECQ9"/>
<reference evidence="3 4" key="1">
    <citation type="submission" date="2018-10" db="EMBL/GenBank/DDBJ databases">
        <title>Genomic Encyclopedia of Archaeal and Bacterial Type Strains, Phase II (KMG-II): from individual species to whole genera.</title>
        <authorList>
            <person name="Goeker M."/>
        </authorList>
    </citation>
    <scope>NUCLEOTIDE SEQUENCE [LARGE SCALE GENOMIC DNA]</scope>
    <source>
        <strain evidence="3 4">DSM 25230</strain>
    </source>
</reference>
<dbReference type="Gene3D" id="2.130.10.10">
    <property type="entry name" value="YVTN repeat-like/Quinoprotein amine dehydrogenase"/>
    <property type="match status" value="1"/>
</dbReference>
<evidence type="ECO:0000256" key="2">
    <source>
        <dbReference type="ARBA" id="ARBA00022526"/>
    </source>
</evidence>
<evidence type="ECO:0000256" key="1">
    <source>
        <dbReference type="ARBA" id="ARBA00005564"/>
    </source>
</evidence>
<proteinExistence type="inferred from homology"/>
<gene>
    <name evidence="3" type="ORF">CLV91_0733</name>
</gene>
<name>A0A495ECQ9_9FLAO</name>
<dbReference type="PANTHER" id="PTHR30344:SF1">
    <property type="entry name" value="6-PHOSPHOGLUCONOLACTONASE"/>
    <property type="match status" value="1"/>
</dbReference>
<dbReference type="GO" id="GO:0017057">
    <property type="term" value="F:6-phosphogluconolactonase activity"/>
    <property type="evidence" value="ECO:0007669"/>
    <property type="project" value="TreeGrafter"/>
</dbReference>